<feature type="domain" description="Luciferase-like" evidence="5">
    <location>
        <begin position="15"/>
        <end position="243"/>
    </location>
</feature>
<evidence type="ECO:0000256" key="3">
    <source>
        <dbReference type="ARBA" id="ARBA00023002"/>
    </source>
</evidence>
<dbReference type="PANTHER" id="PTHR42847">
    <property type="entry name" value="ALKANESULFONATE MONOOXYGENASE"/>
    <property type="match status" value="1"/>
</dbReference>
<dbReference type="InterPro" id="IPR011251">
    <property type="entry name" value="Luciferase-like_dom"/>
</dbReference>
<evidence type="ECO:0000313" key="7">
    <source>
        <dbReference type="Proteomes" id="UP000326331"/>
    </source>
</evidence>
<evidence type="ECO:0000313" key="6">
    <source>
        <dbReference type="EMBL" id="QFG02698.1"/>
    </source>
</evidence>
<keyword evidence="2" id="KW-0288">FMN</keyword>
<evidence type="ECO:0000259" key="5">
    <source>
        <dbReference type="Pfam" id="PF00296"/>
    </source>
</evidence>
<proteinExistence type="predicted"/>
<sequence length="310" mass="34065">MPAPHFGVTIPQIKRTWDEAKTNAREFEAMGFDSLWVCDHLYGPQSPQIPILEAWSLVAAVAAITERVEIGTLVTPAGMRNPAHLGKVIATIDNIAGGRIIPGLGAGWMPREFTDFGVPFPPIGARMRQLRETLELLRAMWTEPEVTMDGEFVHVRNLVCEPKPVRRPPILVGGAGEKVLLRIAARHADIWNNLAAHHHALPRKIDVLREHCAAVGRDPASITISQQCLVIIAPDEAAAAPMVETAKKIFGGHMGDPTGPLAIAGSPARVREQIQRHLDLGCTMFVIEFFGRDTREPARLFAETVLPHFR</sequence>
<dbReference type="InterPro" id="IPR036661">
    <property type="entry name" value="Luciferase-like_sf"/>
</dbReference>
<evidence type="ECO:0000256" key="2">
    <source>
        <dbReference type="ARBA" id="ARBA00022643"/>
    </source>
</evidence>
<protein>
    <submittedName>
        <fullName evidence="6">LLM class flavin-dependent oxidoreductase</fullName>
    </submittedName>
</protein>
<accession>A0ABX6C0D5</accession>
<keyword evidence="7" id="KW-1185">Reference proteome</keyword>
<dbReference type="Pfam" id="PF00296">
    <property type="entry name" value="Bac_luciferase"/>
    <property type="match status" value="1"/>
</dbReference>
<dbReference type="Proteomes" id="UP000326331">
    <property type="component" value="Chromosome"/>
</dbReference>
<dbReference type="Gene3D" id="3.20.20.30">
    <property type="entry name" value="Luciferase-like domain"/>
    <property type="match status" value="1"/>
</dbReference>
<keyword evidence="1" id="KW-0285">Flavoprotein</keyword>
<dbReference type="EMBL" id="CP042829">
    <property type="protein sequence ID" value="QFG02698.1"/>
    <property type="molecule type" value="Genomic_DNA"/>
</dbReference>
<evidence type="ECO:0000256" key="4">
    <source>
        <dbReference type="ARBA" id="ARBA00023033"/>
    </source>
</evidence>
<dbReference type="NCBIfam" id="TIGR03619">
    <property type="entry name" value="F420_Rv2161c"/>
    <property type="match status" value="1"/>
</dbReference>
<name>A0ABX6C0D5_9CHLR</name>
<dbReference type="InterPro" id="IPR019921">
    <property type="entry name" value="Lucif-like_OxRdtase_Rv2161c"/>
</dbReference>
<dbReference type="SUPFAM" id="SSF51679">
    <property type="entry name" value="Bacterial luciferase-like"/>
    <property type="match status" value="1"/>
</dbReference>
<reference evidence="6 7" key="2">
    <citation type="submission" date="2019-10" db="EMBL/GenBank/DDBJ databases">
        <title>Thermopilla bonchosmolovskayae gen. nov., sp. nov., a moderately thermophilic Chloroflexi bacterium from a Chukotka hot spring (Arctic, Russia), representing a novel classis Thermopillaia, which include previously uncultivated lineage OLB14.</title>
        <authorList>
            <person name="Kochetkova T.V."/>
            <person name="Zayulina K.S."/>
            <person name="Zhigarkov V.S."/>
            <person name="Minaev N.V."/>
            <person name="Novikov A."/>
            <person name="Toshchakov S.V."/>
            <person name="Elcheninov A.G."/>
            <person name="Kublanov I.V."/>
        </authorList>
    </citation>
    <scope>NUCLEOTIDE SEQUENCE [LARGE SCALE GENOMIC DNA]</scope>
    <source>
        <strain evidence="6 7">3753O</strain>
    </source>
</reference>
<dbReference type="RefSeq" id="WP_158066622.1">
    <property type="nucleotide sequence ID" value="NZ_CP042829.1"/>
</dbReference>
<evidence type="ECO:0000256" key="1">
    <source>
        <dbReference type="ARBA" id="ARBA00022630"/>
    </source>
</evidence>
<dbReference type="PANTHER" id="PTHR42847:SF8">
    <property type="entry name" value="CONSERVED PROTEIN"/>
    <property type="match status" value="1"/>
</dbReference>
<organism evidence="6 7">
    <name type="scientific">Tepidiforma bonchosmolovskayae</name>
    <dbReference type="NCBI Taxonomy" id="2601677"/>
    <lineage>
        <taxon>Bacteria</taxon>
        <taxon>Bacillati</taxon>
        <taxon>Chloroflexota</taxon>
        <taxon>Tepidiformia</taxon>
        <taxon>Tepidiformales</taxon>
        <taxon>Tepidiformaceae</taxon>
        <taxon>Tepidiforma</taxon>
    </lineage>
</organism>
<keyword evidence="4" id="KW-0503">Monooxygenase</keyword>
<keyword evidence="3" id="KW-0560">Oxidoreductase</keyword>
<dbReference type="InterPro" id="IPR050172">
    <property type="entry name" value="SsuD_RutA_monooxygenase"/>
</dbReference>
<reference evidence="6 7" key="1">
    <citation type="submission" date="2019-08" db="EMBL/GenBank/DDBJ databases">
        <authorList>
            <person name="Toschakov S.V."/>
        </authorList>
    </citation>
    <scope>NUCLEOTIDE SEQUENCE [LARGE SCALE GENOMIC DNA]</scope>
    <source>
        <strain evidence="6 7">3753O</strain>
    </source>
</reference>
<gene>
    <name evidence="6" type="ORF">Tbon_05120</name>
</gene>